<dbReference type="EMBL" id="FPHI01000044">
    <property type="protein sequence ID" value="SFV69492.1"/>
    <property type="molecule type" value="Genomic_DNA"/>
</dbReference>
<proteinExistence type="predicted"/>
<organism evidence="1">
    <name type="scientific">hydrothermal vent metagenome</name>
    <dbReference type="NCBI Taxonomy" id="652676"/>
    <lineage>
        <taxon>unclassified sequences</taxon>
        <taxon>metagenomes</taxon>
        <taxon>ecological metagenomes</taxon>
    </lineage>
</organism>
<dbReference type="AlphaFoldDB" id="A0A1W1CUZ6"/>
<protein>
    <submittedName>
        <fullName evidence="1">DUF1022 domain-containing protein</fullName>
    </submittedName>
</protein>
<dbReference type="InterPro" id="IPR009367">
    <property type="entry name" value="Elm1-like"/>
</dbReference>
<name>A0A1W1CUZ6_9ZZZZ</name>
<accession>A0A1W1CUZ6</accession>
<dbReference type="Pfam" id="PF06258">
    <property type="entry name" value="Mito_fiss_Elm1"/>
    <property type="match status" value="1"/>
</dbReference>
<evidence type="ECO:0000313" key="1">
    <source>
        <dbReference type="EMBL" id="SFV69492.1"/>
    </source>
</evidence>
<sequence length="292" mass="33462">MILNDGRAGHLNQSIALAKYLNLPYDIVEVHFKNKLCKALSYFFDKIGISVSFLLNLKISRHYKVVIATGSSTYYAAKFLAKKMQAKSITMMLPKGYCLNFDMMFVQSHDMPSKQKNIIEIPANFAYVEPQGIYSAKKKSVGIVIGGDNKIFKMSVKELKKQLDFIKVHYKGYEFAITTSPRTSKEVEKLIESYHFDYEVVFSKNAINPIADFLEQCETVIITGDSTSMISEAISYGESNVLVLPLQSQKINKFERFVESLEKEEYLHIFDGTIKNRNRKIDFREYLEGLDI</sequence>
<gene>
    <name evidence="1" type="ORF">MNB_SV-3-549</name>
</gene>
<reference evidence="1" key="1">
    <citation type="submission" date="2016-10" db="EMBL/GenBank/DDBJ databases">
        <authorList>
            <person name="de Groot N.N."/>
        </authorList>
    </citation>
    <scope>NUCLEOTIDE SEQUENCE</scope>
</reference>